<evidence type="ECO:0000313" key="2">
    <source>
        <dbReference type="EMBL" id="ABW33476.1"/>
    </source>
</evidence>
<organism evidence="2">
    <name type="scientific">Streptococcus dysgalactiae subsp. equisimilis</name>
    <name type="common">Streptococcus equisimilis</name>
    <dbReference type="NCBI Taxonomy" id="119602"/>
    <lineage>
        <taxon>Bacteria</taxon>
        <taxon>Bacillati</taxon>
        <taxon>Bacillota</taxon>
        <taxon>Bacilli</taxon>
        <taxon>Lactobacillales</taxon>
        <taxon>Streptococcaceae</taxon>
        <taxon>Streptococcus</taxon>
    </lineage>
</organism>
<proteinExistence type="predicted"/>
<feature type="non-terminal residue" evidence="2">
    <location>
        <position position="1"/>
    </location>
</feature>
<protein>
    <submittedName>
        <fullName evidence="2">StC45 M protein</fullName>
    </submittedName>
</protein>
<feature type="region of interest" description="Disordered" evidence="1">
    <location>
        <begin position="170"/>
        <end position="192"/>
    </location>
</feature>
<name>A8V351_STREQ</name>
<evidence type="ECO:0000256" key="1">
    <source>
        <dbReference type="SAM" id="MobiDB-lite"/>
    </source>
</evidence>
<sequence>VSTNAIVKAEEFTSEPGTTLEREKHRTLDLRTQLEGLQRQTQEILLNLAYNVDQNGLRYPHYLEGNEKELVEHFKRFNDWAKQNLEILNGEKERKLVLKVLSDTLSEVDNLKKTISEKEEAIQEKEAALSKLNDELTEKIQTLDSSLDVIADQTEKIDALGSDLAGEKVSKDELKRQLEDEKKKAEAEHQRLENEKAQLQEAFDNQKETLDNALRTIIEKETELRDLDS</sequence>
<reference evidence="2" key="1">
    <citation type="submission" date="2007-09" db="EMBL/GenBank/DDBJ databases">
        <title>Potential in animal bacterial isolates belonging to serogroups C and G Streptococci to elicit acute rheumatic fever.</title>
        <authorList>
            <person name="Barroso V."/>
            <person name="Rohde M."/>
            <person name="Dinkla K."/>
            <person name="Chhatwal G.S."/>
        </authorList>
    </citation>
    <scope>NUCLEOTIDE SEQUENCE</scope>
</reference>
<accession>A8V351</accession>
<dbReference type="EMBL" id="EU159434">
    <property type="protein sequence ID" value="ABW33476.1"/>
    <property type="molecule type" value="Genomic_DNA"/>
</dbReference>
<dbReference type="AlphaFoldDB" id="A8V351"/>
<feature type="non-terminal residue" evidence="2">
    <location>
        <position position="229"/>
    </location>
</feature>